<dbReference type="InterPro" id="IPR029452">
    <property type="entry name" value="RICTOR_V"/>
</dbReference>
<dbReference type="WBParaSite" id="SBAD_0001164301-mRNA-1">
    <property type="protein sequence ID" value="SBAD_0001164301-mRNA-1"/>
    <property type="gene ID" value="SBAD_0001164301"/>
</dbReference>
<evidence type="ECO:0000313" key="3">
    <source>
        <dbReference type="Proteomes" id="UP000270296"/>
    </source>
</evidence>
<dbReference type="GO" id="GO:0031932">
    <property type="term" value="C:TORC2 complex"/>
    <property type="evidence" value="ECO:0007669"/>
    <property type="project" value="InterPro"/>
</dbReference>
<accession>A0A183J5W1</accession>
<protein>
    <submittedName>
        <fullName evidence="4">RICTOR_V domain-containing protein</fullName>
    </submittedName>
</protein>
<reference evidence="2 3" key="2">
    <citation type="submission" date="2018-11" db="EMBL/GenBank/DDBJ databases">
        <authorList>
            <consortium name="Pathogen Informatics"/>
        </authorList>
    </citation>
    <scope>NUCLEOTIDE SEQUENCE [LARGE SCALE GENOMIC DNA]</scope>
</reference>
<dbReference type="OrthoDB" id="271111at2759"/>
<evidence type="ECO:0000313" key="2">
    <source>
        <dbReference type="EMBL" id="VDP38498.1"/>
    </source>
</evidence>
<dbReference type="GO" id="GO:0043539">
    <property type="term" value="F:protein serine/threonine kinase activator activity"/>
    <property type="evidence" value="ECO:0007669"/>
    <property type="project" value="TreeGrafter"/>
</dbReference>
<dbReference type="Proteomes" id="UP000270296">
    <property type="component" value="Unassembled WGS sequence"/>
</dbReference>
<organism evidence="4">
    <name type="scientific">Soboliphyme baturini</name>
    <dbReference type="NCBI Taxonomy" id="241478"/>
    <lineage>
        <taxon>Eukaryota</taxon>
        <taxon>Metazoa</taxon>
        <taxon>Ecdysozoa</taxon>
        <taxon>Nematoda</taxon>
        <taxon>Enoplea</taxon>
        <taxon>Dorylaimia</taxon>
        <taxon>Dioctophymatida</taxon>
        <taxon>Dioctophymatoidea</taxon>
        <taxon>Soboliphymatidae</taxon>
        <taxon>Soboliphyme</taxon>
    </lineage>
</organism>
<dbReference type="Pfam" id="PF14668">
    <property type="entry name" value="RICTOR_V"/>
    <property type="match status" value="1"/>
</dbReference>
<dbReference type="SMART" id="SM01310">
    <property type="entry name" value="RICTOR_V"/>
    <property type="match status" value="1"/>
</dbReference>
<name>A0A183J5W1_9BILA</name>
<reference evidence="4" key="1">
    <citation type="submission" date="2016-06" db="UniProtKB">
        <authorList>
            <consortium name="WormBaseParasite"/>
        </authorList>
    </citation>
    <scope>IDENTIFICATION</scope>
</reference>
<dbReference type="PANTHER" id="PTHR13298">
    <property type="entry name" value="CYTOSOLIC REGULATOR PIANISSIMO"/>
    <property type="match status" value="1"/>
</dbReference>
<dbReference type="EMBL" id="UZAM01015342">
    <property type="protein sequence ID" value="VDP38498.1"/>
    <property type="molecule type" value="Genomic_DNA"/>
</dbReference>
<keyword evidence="3" id="KW-1185">Reference proteome</keyword>
<dbReference type="GO" id="GO:0051897">
    <property type="term" value="P:positive regulation of phosphatidylinositol 3-kinase/protein kinase B signal transduction"/>
    <property type="evidence" value="ECO:0007669"/>
    <property type="project" value="TreeGrafter"/>
</dbReference>
<dbReference type="InterPro" id="IPR028268">
    <property type="entry name" value="Pianissimo_fam"/>
</dbReference>
<evidence type="ECO:0000259" key="1">
    <source>
        <dbReference type="SMART" id="SM01310"/>
    </source>
</evidence>
<sequence>MRLLPSCFIPAVVKIAEECPVYSVRGCAIFVLNLVCQNQVGAERLFYLGWPNNSEIDFRWSNDLLSVFSQDYCEIQRTFFEVYRTFHMESLQSNINFPQHPECHKFGRCHCCEELLRGLSSLENTVDDNPILSISVSLKMTRILPVFVRCCADVCLSSGNFYSTNSTGNGGTALRSHDAYQNCITGICSPSCCLLAKIQCCRVRHPDCTCDEDIKFLSQINRNRRRFGIMKWIKTTDAYADAENRSPDFTSRFGAPSLAKMDRLNDHGKTSLELQYVKLRLHKVPVALFSSAAFQGNTASTKPSTFAAYKPSKITEDARKTEIFYIDGHMKDRCLSCEGAKRPSLERAAASDAECHKGVKYSLSTDKTLPSESVFAQQTLRREVLRLVSLLTVRRRYAERELLRLKHENPQTFSSLCLYSDICYVLSKYRFSMQSRRFSHEIFSEVDFSPLWLWPKLILQLPYVQSPKPTLKE</sequence>
<dbReference type="PANTHER" id="PTHR13298:SF11">
    <property type="entry name" value="RAPAMYCIN-INSENSITIVE COMPANION OF MTOR"/>
    <property type="match status" value="1"/>
</dbReference>
<evidence type="ECO:0000313" key="4">
    <source>
        <dbReference type="WBParaSite" id="SBAD_0001164301-mRNA-1"/>
    </source>
</evidence>
<dbReference type="GO" id="GO:0038203">
    <property type="term" value="P:TORC2 signaling"/>
    <property type="evidence" value="ECO:0007669"/>
    <property type="project" value="TreeGrafter"/>
</dbReference>
<dbReference type="AlphaFoldDB" id="A0A183J5W1"/>
<proteinExistence type="predicted"/>
<feature type="domain" description="Rapamycin-insensitive companion of mTOR" evidence="1">
    <location>
        <begin position="1"/>
        <end position="52"/>
    </location>
</feature>
<gene>
    <name evidence="2" type="ORF">SBAD_LOCUS11258</name>
</gene>